<evidence type="ECO:0000313" key="3">
    <source>
        <dbReference type="Proteomes" id="UP000568050"/>
    </source>
</evidence>
<protein>
    <submittedName>
        <fullName evidence="2">Uncharacterized protein</fullName>
    </submittedName>
</protein>
<dbReference type="AlphaFoldDB" id="A0A839QW46"/>
<organism evidence="2 3">
    <name type="scientific">Helcobacillus massiliensis</name>
    <dbReference type="NCBI Taxonomy" id="521392"/>
    <lineage>
        <taxon>Bacteria</taxon>
        <taxon>Bacillati</taxon>
        <taxon>Actinomycetota</taxon>
        <taxon>Actinomycetes</taxon>
        <taxon>Micrococcales</taxon>
        <taxon>Dermabacteraceae</taxon>
        <taxon>Helcobacillus</taxon>
    </lineage>
</organism>
<evidence type="ECO:0000313" key="2">
    <source>
        <dbReference type="EMBL" id="MBB3023858.1"/>
    </source>
</evidence>
<proteinExistence type="predicted"/>
<name>A0A839QW46_9MICO</name>
<evidence type="ECO:0000256" key="1">
    <source>
        <dbReference type="SAM" id="MobiDB-lite"/>
    </source>
</evidence>
<sequence length="101" mass="11312">MTDTMTSPQILLQNPSAPPAAPPVLPLRLERRADGQWVEVWPAACDQCRRPGRWARPGWHFCRCPQARAGGHRLLRCKSCPREIVLGCATGAEAVPYRQLR</sequence>
<accession>A0A839QW46</accession>
<feature type="region of interest" description="Disordered" evidence="1">
    <location>
        <begin position="1"/>
        <end position="21"/>
    </location>
</feature>
<dbReference type="EMBL" id="JACHWP010000014">
    <property type="protein sequence ID" value="MBB3023858.1"/>
    <property type="molecule type" value="Genomic_DNA"/>
</dbReference>
<dbReference type="Proteomes" id="UP000568050">
    <property type="component" value="Unassembled WGS sequence"/>
</dbReference>
<gene>
    <name evidence="2" type="ORF">FHX50_002161</name>
</gene>
<comment type="caution">
    <text evidence="2">The sequence shown here is derived from an EMBL/GenBank/DDBJ whole genome shotgun (WGS) entry which is preliminary data.</text>
</comment>
<reference evidence="2 3" key="1">
    <citation type="submission" date="2020-08" db="EMBL/GenBank/DDBJ databases">
        <title>Sequencing the genomes of 1000 actinobacteria strains.</title>
        <authorList>
            <person name="Klenk H.-P."/>
        </authorList>
    </citation>
    <scope>NUCLEOTIDE SEQUENCE [LARGE SCALE GENOMIC DNA]</scope>
    <source>
        <strain evidence="2 3">DSM 23040</strain>
    </source>
</reference>
<dbReference type="RefSeq" id="WP_183377183.1">
    <property type="nucleotide sequence ID" value="NZ_CBCSFZ010000034.1"/>
</dbReference>
<feature type="compositionally biased region" description="Polar residues" evidence="1">
    <location>
        <begin position="1"/>
        <end position="14"/>
    </location>
</feature>
<keyword evidence="3" id="KW-1185">Reference proteome</keyword>